<dbReference type="InterPro" id="IPR050398">
    <property type="entry name" value="HssS/ArlS-like"/>
</dbReference>
<dbReference type="GO" id="GO:0000155">
    <property type="term" value="F:phosphorelay sensor kinase activity"/>
    <property type="evidence" value="ECO:0007669"/>
    <property type="project" value="InterPro"/>
</dbReference>
<evidence type="ECO:0000256" key="11">
    <source>
        <dbReference type="ARBA" id="ARBA00022989"/>
    </source>
</evidence>
<keyword evidence="4" id="KW-1003">Cell membrane</keyword>
<dbReference type="GO" id="GO:0005524">
    <property type="term" value="F:ATP binding"/>
    <property type="evidence" value="ECO:0007669"/>
    <property type="project" value="UniProtKB-KW"/>
</dbReference>
<evidence type="ECO:0000256" key="12">
    <source>
        <dbReference type="ARBA" id="ARBA00023012"/>
    </source>
</evidence>
<evidence type="ECO:0000256" key="7">
    <source>
        <dbReference type="ARBA" id="ARBA00022692"/>
    </source>
</evidence>
<dbReference type="InterPro" id="IPR003660">
    <property type="entry name" value="HAMP_dom"/>
</dbReference>
<feature type="transmembrane region" description="Helical" evidence="14">
    <location>
        <begin position="166"/>
        <end position="188"/>
    </location>
</feature>
<dbReference type="Pfam" id="PF00512">
    <property type="entry name" value="HisKA"/>
    <property type="match status" value="1"/>
</dbReference>
<dbReference type="Gene3D" id="1.10.287.130">
    <property type="match status" value="1"/>
</dbReference>
<dbReference type="FunFam" id="1.10.287.130:FF:000001">
    <property type="entry name" value="Two-component sensor histidine kinase"/>
    <property type="match status" value="1"/>
</dbReference>
<evidence type="ECO:0000256" key="9">
    <source>
        <dbReference type="ARBA" id="ARBA00022777"/>
    </source>
</evidence>
<keyword evidence="11 14" id="KW-1133">Transmembrane helix</keyword>
<evidence type="ECO:0000256" key="14">
    <source>
        <dbReference type="SAM" id="Phobius"/>
    </source>
</evidence>
<dbReference type="PROSITE" id="PS50109">
    <property type="entry name" value="HIS_KIN"/>
    <property type="match status" value="1"/>
</dbReference>
<organism evidence="17 18">
    <name type="scientific">Clostridium sulfidigenes</name>
    <dbReference type="NCBI Taxonomy" id="318464"/>
    <lineage>
        <taxon>Bacteria</taxon>
        <taxon>Bacillati</taxon>
        <taxon>Bacillota</taxon>
        <taxon>Clostridia</taxon>
        <taxon>Eubacteriales</taxon>
        <taxon>Clostridiaceae</taxon>
        <taxon>Clostridium</taxon>
    </lineage>
</organism>
<dbReference type="Proteomes" id="UP000028542">
    <property type="component" value="Unassembled WGS sequence"/>
</dbReference>
<evidence type="ECO:0000313" key="17">
    <source>
        <dbReference type="EMBL" id="KEZ86176.1"/>
    </source>
</evidence>
<dbReference type="InterPro" id="IPR036097">
    <property type="entry name" value="HisK_dim/P_sf"/>
</dbReference>
<dbReference type="InterPro" id="IPR005467">
    <property type="entry name" value="His_kinase_dom"/>
</dbReference>
<dbReference type="SMART" id="SM00304">
    <property type="entry name" value="HAMP"/>
    <property type="match status" value="1"/>
</dbReference>
<keyword evidence="5" id="KW-0597">Phosphoprotein</keyword>
<evidence type="ECO:0000256" key="6">
    <source>
        <dbReference type="ARBA" id="ARBA00022679"/>
    </source>
</evidence>
<dbReference type="SUPFAM" id="SSF55874">
    <property type="entry name" value="ATPase domain of HSP90 chaperone/DNA topoisomerase II/histidine kinase"/>
    <property type="match status" value="1"/>
</dbReference>
<feature type="transmembrane region" description="Helical" evidence="14">
    <location>
        <begin position="12"/>
        <end position="31"/>
    </location>
</feature>
<dbReference type="Pfam" id="PF02518">
    <property type="entry name" value="HATPase_c"/>
    <property type="match status" value="1"/>
</dbReference>
<name>A0A084JB42_9CLOT</name>
<keyword evidence="9" id="KW-0418">Kinase</keyword>
<evidence type="ECO:0000313" key="18">
    <source>
        <dbReference type="Proteomes" id="UP000028542"/>
    </source>
</evidence>
<evidence type="ECO:0000259" key="16">
    <source>
        <dbReference type="PROSITE" id="PS50885"/>
    </source>
</evidence>
<evidence type="ECO:0000256" key="3">
    <source>
        <dbReference type="ARBA" id="ARBA00012438"/>
    </source>
</evidence>
<dbReference type="Gene3D" id="3.30.565.10">
    <property type="entry name" value="Histidine kinase-like ATPase, C-terminal domain"/>
    <property type="match status" value="1"/>
</dbReference>
<dbReference type="FunFam" id="3.30.565.10:FF:000006">
    <property type="entry name" value="Sensor histidine kinase WalK"/>
    <property type="match status" value="1"/>
</dbReference>
<dbReference type="InterPro" id="IPR003594">
    <property type="entry name" value="HATPase_dom"/>
</dbReference>
<evidence type="ECO:0000256" key="1">
    <source>
        <dbReference type="ARBA" id="ARBA00000085"/>
    </source>
</evidence>
<dbReference type="InterPro" id="IPR004358">
    <property type="entry name" value="Sig_transdc_His_kin-like_C"/>
</dbReference>
<dbReference type="CDD" id="cd00082">
    <property type="entry name" value="HisKA"/>
    <property type="match status" value="1"/>
</dbReference>
<comment type="caution">
    <text evidence="17">The sequence shown here is derived from an EMBL/GenBank/DDBJ whole genome shotgun (WGS) entry which is preliminary data.</text>
</comment>
<dbReference type="GO" id="GO:0005886">
    <property type="term" value="C:plasma membrane"/>
    <property type="evidence" value="ECO:0007669"/>
    <property type="project" value="UniProtKB-SubCell"/>
</dbReference>
<dbReference type="SMART" id="SM00387">
    <property type="entry name" value="HATPase_c"/>
    <property type="match status" value="1"/>
</dbReference>
<dbReference type="CDD" id="cd00075">
    <property type="entry name" value="HATPase"/>
    <property type="match status" value="1"/>
</dbReference>
<dbReference type="InterPro" id="IPR003661">
    <property type="entry name" value="HisK_dim/P_dom"/>
</dbReference>
<dbReference type="EMBL" id="JPMD01000025">
    <property type="protein sequence ID" value="KEZ86176.1"/>
    <property type="molecule type" value="Genomic_DNA"/>
</dbReference>
<dbReference type="STRING" id="318464.IO99_10895"/>
<feature type="domain" description="Histidine kinase" evidence="15">
    <location>
        <begin position="250"/>
        <end position="463"/>
    </location>
</feature>
<dbReference type="CDD" id="cd06225">
    <property type="entry name" value="HAMP"/>
    <property type="match status" value="1"/>
</dbReference>
<dbReference type="InterPro" id="IPR036890">
    <property type="entry name" value="HATPase_C_sf"/>
</dbReference>
<reference evidence="17 18" key="1">
    <citation type="submission" date="2014-07" db="EMBL/GenBank/DDBJ databases">
        <title>Draft genome of Clostridium sulfidigenes 113A isolated from sediments associated with methane hydrate from Krishna Godavari basin.</title>
        <authorList>
            <person name="Honkalas V.S."/>
            <person name="Dabir A.P."/>
            <person name="Arora P."/>
            <person name="Dhakephalkar P.K."/>
        </authorList>
    </citation>
    <scope>NUCLEOTIDE SEQUENCE [LARGE SCALE GENOMIC DNA]</scope>
    <source>
        <strain evidence="17 18">113A</strain>
    </source>
</reference>
<gene>
    <name evidence="17" type="ORF">IO99_10895</name>
</gene>
<keyword evidence="18" id="KW-1185">Reference proteome</keyword>
<dbReference type="PROSITE" id="PS50885">
    <property type="entry name" value="HAMP"/>
    <property type="match status" value="1"/>
</dbReference>
<dbReference type="Gene3D" id="3.30.450.20">
    <property type="entry name" value="PAS domain"/>
    <property type="match status" value="1"/>
</dbReference>
<dbReference type="Gene3D" id="1.10.8.500">
    <property type="entry name" value="HAMP domain in histidine kinase"/>
    <property type="match status" value="1"/>
</dbReference>
<dbReference type="PANTHER" id="PTHR45528:SF1">
    <property type="entry name" value="SENSOR HISTIDINE KINASE CPXA"/>
    <property type="match status" value="1"/>
</dbReference>
<sequence length="465" mass="52621">MKSLKTKISSSNIIVIAITIFIVQIMVYIAIKEYYYSNLEDTIYGQIKISSDFYNTYLSSNTVKENIFNDNDTFWSNTDCRVQIIDLEGNVMMDSSGYISKDRILTREVKAAASGDTRGEANIYQNENNNEKIICVAYPLSFDTYVDGILRFSASTEGIDKSIKEILFIIILLGILVISIASTISLFISNSIMKPLKLVSVGAEKMAKGNFKESIPNYSKDEIGSLADTLNYMSEEILKNERLKNEFISSVSHELRTPLTSIKGWAIVLESSDLEDKEEVREGLKIIESEVERLTYLVEELLDFSKLISGKITLRKEVISIGEFTQDILRQLEPKLLSRGIEVIFEDLQIKPIEVDKNRMKQVLINILDNAIKFSPNDSKIIVKLVEDEKYLTISIKDYGYGISKDELPHVKEKFYKGRNINASNGIGLSICEEIITQHGGLLKIDSELQKGTEVIIMLPRGDMR</sequence>
<keyword evidence="6" id="KW-0808">Transferase</keyword>
<evidence type="ECO:0000259" key="15">
    <source>
        <dbReference type="PROSITE" id="PS50109"/>
    </source>
</evidence>
<evidence type="ECO:0000256" key="2">
    <source>
        <dbReference type="ARBA" id="ARBA00004651"/>
    </source>
</evidence>
<dbReference type="PANTHER" id="PTHR45528">
    <property type="entry name" value="SENSOR HISTIDINE KINASE CPXA"/>
    <property type="match status" value="1"/>
</dbReference>
<dbReference type="eggNOG" id="COG2205">
    <property type="taxonomic scope" value="Bacteria"/>
</dbReference>
<protein>
    <recommendedName>
        <fullName evidence="3">histidine kinase</fullName>
        <ecNumber evidence="3">2.7.13.3</ecNumber>
    </recommendedName>
</protein>
<dbReference type="RefSeq" id="WP_035133132.1">
    <property type="nucleotide sequence ID" value="NZ_JPMD01000025.1"/>
</dbReference>
<evidence type="ECO:0000256" key="8">
    <source>
        <dbReference type="ARBA" id="ARBA00022741"/>
    </source>
</evidence>
<keyword evidence="8" id="KW-0547">Nucleotide-binding</keyword>
<evidence type="ECO:0000256" key="13">
    <source>
        <dbReference type="ARBA" id="ARBA00023136"/>
    </source>
</evidence>
<dbReference type="SUPFAM" id="SSF158472">
    <property type="entry name" value="HAMP domain-like"/>
    <property type="match status" value="1"/>
</dbReference>
<comment type="subcellular location">
    <subcellularLocation>
        <location evidence="2">Cell membrane</location>
        <topology evidence="2">Multi-pass membrane protein</topology>
    </subcellularLocation>
</comment>
<dbReference type="AlphaFoldDB" id="A0A084JB42"/>
<dbReference type="EC" id="2.7.13.3" evidence="3"/>
<dbReference type="SMART" id="SM00388">
    <property type="entry name" value="HisKA"/>
    <property type="match status" value="1"/>
</dbReference>
<dbReference type="Pfam" id="PF00672">
    <property type="entry name" value="HAMP"/>
    <property type="match status" value="1"/>
</dbReference>
<keyword evidence="13 14" id="KW-0472">Membrane</keyword>
<comment type="catalytic activity">
    <reaction evidence="1">
        <text>ATP + protein L-histidine = ADP + protein N-phospho-L-histidine.</text>
        <dbReference type="EC" id="2.7.13.3"/>
    </reaction>
</comment>
<dbReference type="PRINTS" id="PR00344">
    <property type="entry name" value="BCTRLSENSOR"/>
</dbReference>
<keyword evidence="12" id="KW-0902">Two-component regulatory system</keyword>
<proteinExistence type="predicted"/>
<evidence type="ECO:0000256" key="4">
    <source>
        <dbReference type="ARBA" id="ARBA00022475"/>
    </source>
</evidence>
<evidence type="ECO:0000256" key="10">
    <source>
        <dbReference type="ARBA" id="ARBA00022840"/>
    </source>
</evidence>
<feature type="domain" description="HAMP" evidence="16">
    <location>
        <begin position="190"/>
        <end position="242"/>
    </location>
</feature>
<keyword evidence="7 14" id="KW-0812">Transmembrane</keyword>
<keyword evidence="10" id="KW-0067">ATP-binding</keyword>
<accession>A0A084JB42</accession>
<dbReference type="SUPFAM" id="SSF47384">
    <property type="entry name" value="Homodimeric domain of signal transducing histidine kinase"/>
    <property type="match status" value="1"/>
</dbReference>
<evidence type="ECO:0000256" key="5">
    <source>
        <dbReference type="ARBA" id="ARBA00022553"/>
    </source>
</evidence>